<gene>
    <name evidence="2" type="ORF">F7O84_12140</name>
</gene>
<proteinExistence type="predicted"/>
<dbReference type="PANTHER" id="PTHR37826">
    <property type="entry name" value="FLOTILLIN BAND_7_5 DOMAIN PROTEIN"/>
    <property type="match status" value="1"/>
</dbReference>
<evidence type="ECO:0008006" key="4">
    <source>
        <dbReference type="Google" id="ProtNLM"/>
    </source>
</evidence>
<keyword evidence="1" id="KW-0812">Transmembrane</keyword>
<dbReference type="RefSeq" id="WP_151145487.1">
    <property type="nucleotide sequence ID" value="NZ_WAGX01000005.1"/>
</dbReference>
<evidence type="ECO:0000256" key="1">
    <source>
        <dbReference type="SAM" id="Phobius"/>
    </source>
</evidence>
<evidence type="ECO:0000313" key="3">
    <source>
        <dbReference type="Proteomes" id="UP000461768"/>
    </source>
</evidence>
<comment type="caution">
    <text evidence="2">The sequence shown here is derived from an EMBL/GenBank/DDBJ whole genome shotgun (WGS) entry which is preliminary data.</text>
</comment>
<evidence type="ECO:0000313" key="2">
    <source>
        <dbReference type="EMBL" id="KAB1438294.1"/>
    </source>
</evidence>
<protein>
    <recommendedName>
        <fullName evidence="4">TFIIB-type zinc ribbon-containing protein</fullName>
    </recommendedName>
</protein>
<organism evidence="2 3">
    <name type="scientific">Candidatus Galacturonatibacter soehngenii</name>
    <dbReference type="NCBI Taxonomy" id="2307010"/>
    <lineage>
        <taxon>Bacteria</taxon>
        <taxon>Bacillati</taxon>
        <taxon>Bacillota</taxon>
        <taxon>Clostridia</taxon>
        <taxon>Lachnospirales</taxon>
        <taxon>Lachnospiraceae</taxon>
        <taxon>Candidatus Galacturonatibacter</taxon>
    </lineage>
</organism>
<feature type="transmembrane region" description="Helical" evidence="1">
    <location>
        <begin position="310"/>
        <end position="332"/>
    </location>
</feature>
<reference evidence="2 3" key="1">
    <citation type="submission" date="2019-09" db="EMBL/GenBank/DDBJ databases">
        <authorList>
            <person name="Valk L.C."/>
        </authorList>
    </citation>
    <scope>NUCLEOTIDE SEQUENCE [LARGE SCALE GENOMIC DNA]</scope>
    <source>
        <strain evidence="2">GalUA</strain>
    </source>
</reference>
<dbReference type="Proteomes" id="UP000461768">
    <property type="component" value="Unassembled WGS sequence"/>
</dbReference>
<dbReference type="PANTHER" id="PTHR37826:SF3">
    <property type="entry name" value="J DOMAIN-CONTAINING PROTEIN"/>
    <property type="match status" value="1"/>
</dbReference>
<name>A0A7V7QKG7_9FIRM</name>
<keyword evidence="3" id="KW-1185">Reference proteome</keyword>
<reference evidence="2 3" key="2">
    <citation type="submission" date="2020-02" db="EMBL/GenBank/DDBJ databases">
        <title>Candidatus Galacturonibacter soehngenii shows hetero-acetogenic catabolism of galacturonic acid but lacks a canonical carbon monoxide dehydrogenase/acetyl-CoA synthase complex.</title>
        <authorList>
            <person name="Diender M."/>
            <person name="Stouten G.R."/>
            <person name="Petersen J.F."/>
            <person name="Nielsen P.H."/>
            <person name="Dueholm M.S."/>
            <person name="Pronk J.T."/>
            <person name="Van Loosdrecht M.C.M."/>
        </authorList>
    </citation>
    <scope>NUCLEOTIDE SEQUENCE [LARGE SCALE GENOMIC DNA]</scope>
    <source>
        <strain evidence="2">GalUA</strain>
    </source>
</reference>
<keyword evidence="1" id="KW-0472">Membrane</keyword>
<dbReference type="OrthoDB" id="3182597at2"/>
<dbReference type="EMBL" id="WAGX01000005">
    <property type="protein sequence ID" value="KAB1438294.1"/>
    <property type="molecule type" value="Genomic_DNA"/>
</dbReference>
<dbReference type="AlphaFoldDB" id="A0A7V7QKG7"/>
<sequence length="333" mass="38258">MVLVYKCPNCGSNMVFDSEAQKLVCPHCRTSKSVEEMDNKQEDKMEMKSFQCPTCGAELVTDMTTTATFCNYCGNSALIENRIMQDKPAAIIPFSVSKEEAVEAYLKWCKKGLLTPKSFISKNTIEKISGIYVPFWIYDYDAEVSLRADCTRVRVERRGDTEYVHTDHFDVYREVKTTYNKVPADASEKMEDGIMDKLEPFNYESLKQFEMPYLSGFLSEKYTYKSNEMKERVEKRIHSYATEAARNTINGYATTTIQYENVSLYQKESKYVLLPVWILNYRYLGKNFVFAMNGQTGKVVGDLPISKQKVAGWFGAVAAITFLVVRICSYIFF</sequence>
<dbReference type="Gene3D" id="2.20.28.30">
    <property type="entry name" value="RNA polymerase ii, chain L"/>
    <property type="match status" value="2"/>
</dbReference>
<keyword evidence="1" id="KW-1133">Transmembrane helix</keyword>
<accession>A0A7V7QKG7</accession>